<dbReference type="EMBL" id="CAJOBC010118736">
    <property type="protein sequence ID" value="CAF4564385.1"/>
    <property type="molecule type" value="Genomic_DNA"/>
</dbReference>
<accession>A0A8S2YMA4</accession>
<organism evidence="1 2">
    <name type="scientific">Didymodactylos carnosus</name>
    <dbReference type="NCBI Taxonomy" id="1234261"/>
    <lineage>
        <taxon>Eukaryota</taxon>
        <taxon>Metazoa</taxon>
        <taxon>Spiralia</taxon>
        <taxon>Gnathifera</taxon>
        <taxon>Rotifera</taxon>
        <taxon>Eurotatoria</taxon>
        <taxon>Bdelloidea</taxon>
        <taxon>Philodinida</taxon>
        <taxon>Philodinidae</taxon>
        <taxon>Didymodactylos</taxon>
    </lineage>
</organism>
<reference evidence="1" key="1">
    <citation type="submission" date="2021-02" db="EMBL/GenBank/DDBJ databases">
        <authorList>
            <person name="Nowell W R."/>
        </authorList>
    </citation>
    <scope>NUCLEOTIDE SEQUENCE</scope>
</reference>
<sequence>MQNQTRLPYSNELENFLHPGALLLRNTPVLPFSPNIKETSQDILETQNQTPPPTHSNTVQVASSIDNESEKIEKEDEMLTLIPTQVVRATNSMVSNMSAPGRMMNSDPSFNCSETAIRSSHRPVDTVLETVLETVLKNNSNSNQSDENVLSQQLEQVPSHIDNMDQVQTSVKSVDVVDEIRRTAPIHSSIQFVNNAEVQTDISFECSTEKVWNSSSDDEVEGFRPFREWWLMTDCKAQ</sequence>
<comment type="caution">
    <text evidence="1">The sequence shown here is derived from an EMBL/GenBank/DDBJ whole genome shotgun (WGS) entry which is preliminary data.</text>
</comment>
<proteinExistence type="predicted"/>
<dbReference type="AlphaFoldDB" id="A0A8S2YMA4"/>
<evidence type="ECO:0000313" key="1">
    <source>
        <dbReference type="EMBL" id="CAF4564385.1"/>
    </source>
</evidence>
<protein>
    <submittedName>
        <fullName evidence="1">Uncharacterized protein</fullName>
    </submittedName>
</protein>
<feature type="non-terminal residue" evidence="1">
    <location>
        <position position="238"/>
    </location>
</feature>
<evidence type="ECO:0000313" key="2">
    <source>
        <dbReference type="Proteomes" id="UP000681722"/>
    </source>
</evidence>
<dbReference type="Proteomes" id="UP000681722">
    <property type="component" value="Unassembled WGS sequence"/>
</dbReference>
<gene>
    <name evidence="1" type="ORF">SRO942_LOCUS47524</name>
</gene>
<name>A0A8S2YMA4_9BILA</name>